<evidence type="ECO:0000256" key="6">
    <source>
        <dbReference type="ARBA" id="ARBA00022691"/>
    </source>
</evidence>
<evidence type="ECO:0000313" key="12">
    <source>
        <dbReference type="Proteomes" id="UP000887575"/>
    </source>
</evidence>
<feature type="region of interest" description="Disordered" evidence="10">
    <location>
        <begin position="1"/>
        <end position="172"/>
    </location>
</feature>
<evidence type="ECO:0000259" key="11">
    <source>
        <dbReference type="PROSITE" id="PS51686"/>
    </source>
</evidence>
<dbReference type="Proteomes" id="UP000887575">
    <property type="component" value="Unassembled WGS sequence"/>
</dbReference>
<feature type="compositionally biased region" description="Basic and acidic residues" evidence="10">
    <location>
        <begin position="590"/>
        <end position="604"/>
    </location>
</feature>
<feature type="active site" description="Nucleophile" evidence="9">
    <location>
        <position position="477"/>
    </location>
</feature>
<keyword evidence="6 9" id="KW-0949">S-adenosyl-L-methionine</keyword>
<sequence length="660" mass="73486">MKKKQNGVKSRAAANGNDSPAPSKTKLKPEKLKKKQNGTSKRPAIDDQENVVPALFKKKAGTGKPKKLKKGQTLEDAEEILQQNPIKKGSLDKTKKKKKSVRELTPDDEDMDMTGLAEGKSLGLPGLGENDSDDELIDDFGDSDDEESLPEDADDSEDEKPSKEESLQLNVNMPSYHLPSVEDVEKELKTAPNLENMKLRISEVLQVLANFKVRKEEGKSRQDYVEVLVKDLCAYYGYNEYLIRKFMDLFPKGAELMEFLDANEQARPVTIRTNTLKTKRKELAKALISRGVNVDPAAKWTKVGLVVYDSQVPIGATPEYLAGHYMLQGLSSFLPVMALAPQPNERVLDMAAAPGGKTSHIAALMKNTGVLFANDPNMVRCRAVIGNLHRLGVNNAIVSNLDGLEYPKVQSQGFDRVLLDAPCSGTGVIWKDQSVKTNKDSQDVQRRHTLQRQLILAALDAIDANSPTGGYLVYSTCSVLAEENEAVVNYALTKRHCKLVPTGLEIGVEGYTKFREYRFHPTLSLTRRFYPHVHNIDGFFVAKIKKLSNAKTGGTQLKDERKEALETGEELPDGTPLPGSNAGRKKQKLKNMEKHEQKVKKMTEDDGFNTKGDIPHVKRDRPTFKKRLNKRSLAKTSGKAVRQKRRKMMEKRGRGAAHAE</sequence>
<proteinExistence type="inferred from homology"/>
<evidence type="ECO:0000256" key="8">
    <source>
        <dbReference type="ARBA" id="ARBA00023242"/>
    </source>
</evidence>
<keyword evidence="3" id="KW-0690">Ribosome biogenesis</keyword>
<keyword evidence="7 9" id="KW-0694">RNA-binding</keyword>
<dbReference type="PRINTS" id="PR02008">
    <property type="entry name" value="RCMTFAMILY"/>
</dbReference>
<feature type="compositionally biased region" description="Basic and acidic residues" evidence="10">
    <location>
        <begin position="650"/>
        <end position="660"/>
    </location>
</feature>
<dbReference type="WBParaSite" id="MBELARI_LOCUS18601">
    <property type="protein sequence ID" value="MBELARI_LOCUS18601"/>
    <property type="gene ID" value="MBELARI_LOCUS18601"/>
</dbReference>
<name>A0AAF3EWN3_9BILA</name>
<dbReference type="InterPro" id="IPR023273">
    <property type="entry name" value="RCMT_NOP2"/>
</dbReference>
<comment type="subcellular location">
    <subcellularLocation>
        <location evidence="1">Nucleus</location>
        <location evidence="1">Nucleolus</location>
    </subcellularLocation>
</comment>
<dbReference type="NCBIfam" id="TIGR00446">
    <property type="entry name" value="nop2p"/>
    <property type="match status" value="1"/>
</dbReference>
<accession>A0AAF3EWN3</accession>
<dbReference type="GO" id="GO:0000470">
    <property type="term" value="P:maturation of LSU-rRNA"/>
    <property type="evidence" value="ECO:0007669"/>
    <property type="project" value="TreeGrafter"/>
</dbReference>
<evidence type="ECO:0000256" key="1">
    <source>
        <dbReference type="ARBA" id="ARBA00004604"/>
    </source>
</evidence>
<evidence type="ECO:0000256" key="4">
    <source>
        <dbReference type="ARBA" id="ARBA00022603"/>
    </source>
</evidence>
<dbReference type="GO" id="GO:0009383">
    <property type="term" value="F:rRNA (cytosine-C5-)-methyltransferase activity"/>
    <property type="evidence" value="ECO:0007669"/>
    <property type="project" value="TreeGrafter"/>
</dbReference>
<dbReference type="InterPro" id="IPR018314">
    <property type="entry name" value="RsmB/NOL1/NOP2-like_CS"/>
</dbReference>
<dbReference type="PANTHER" id="PTHR22807:SF30">
    <property type="entry name" value="28S RRNA (CYTOSINE(4447)-C(5))-METHYLTRANSFERASE-RELATED"/>
    <property type="match status" value="1"/>
</dbReference>
<protein>
    <submittedName>
        <fullName evidence="13">SAM-dependent MTase RsmB/NOP-type domain-containing protein</fullName>
    </submittedName>
</protein>
<evidence type="ECO:0000313" key="13">
    <source>
        <dbReference type="WBParaSite" id="MBELARI_LOCUS18601"/>
    </source>
</evidence>
<keyword evidence="8" id="KW-0539">Nucleus</keyword>
<dbReference type="InterPro" id="IPR049560">
    <property type="entry name" value="MeTrfase_RsmB-F_NOP2_cat"/>
</dbReference>
<dbReference type="GO" id="GO:0005730">
    <property type="term" value="C:nucleolus"/>
    <property type="evidence" value="ECO:0007669"/>
    <property type="project" value="UniProtKB-SubCell"/>
</dbReference>
<organism evidence="12 13">
    <name type="scientific">Mesorhabditis belari</name>
    <dbReference type="NCBI Taxonomy" id="2138241"/>
    <lineage>
        <taxon>Eukaryota</taxon>
        <taxon>Metazoa</taxon>
        <taxon>Ecdysozoa</taxon>
        <taxon>Nematoda</taxon>
        <taxon>Chromadorea</taxon>
        <taxon>Rhabditida</taxon>
        <taxon>Rhabditina</taxon>
        <taxon>Rhabditomorpha</taxon>
        <taxon>Rhabditoidea</taxon>
        <taxon>Rhabditidae</taxon>
        <taxon>Mesorhabditinae</taxon>
        <taxon>Mesorhabditis</taxon>
    </lineage>
</organism>
<dbReference type="FunFam" id="3.30.70.1170:FF:000001">
    <property type="entry name" value="Ribosomal RNA methyltransferase Nop2"/>
    <property type="match status" value="1"/>
</dbReference>
<feature type="binding site" evidence="9">
    <location>
        <position position="420"/>
    </location>
    <ligand>
        <name>S-adenosyl-L-methionine</name>
        <dbReference type="ChEBI" id="CHEBI:59789"/>
    </ligand>
</feature>
<dbReference type="PROSITE" id="PS01153">
    <property type="entry name" value="NOL1_NOP2_SUN"/>
    <property type="match status" value="1"/>
</dbReference>
<keyword evidence="4 9" id="KW-0489">Methyltransferase</keyword>
<feature type="compositionally biased region" description="Basic residues" evidence="10">
    <location>
        <begin position="624"/>
        <end position="633"/>
    </location>
</feature>
<evidence type="ECO:0000256" key="2">
    <source>
        <dbReference type="ARBA" id="ARBA00007494"/>
    </source>
</evidence>
<dbReference type="AlphaFoldDB" id="A0AAF3EWN3"/>
<dbReference type="GO" id="GO:0003723">
    <property type="term" value="F:RNA binding"/>
    <property type="evidence" value="ECO:0007669"/>
    <property type="project" value="UniProtKB-UniRule"/>
</dbReference>
<dbReference type="InterPro" id="IPR023267">
    <property type="entry name" value="RCMT"/>
</dbReference>
<keyword evidence="5 9" id="KW-0808">Transferase</keyword>
<evidence type="ECO:0000256" key="3">
    <source>
        <dbReference type="ARBA" id="ARBA00022517"/>
    </source>
</evidence>
<evidence type="ECO:0000256" key="9">
    <source>
        <dbReference type="PROSITE-ProRule" id="PRU01023"/>
    </source>
</evidence>
<evidence type="ECO:0000256" key="7">
    <source>
        <dbReference type="ARBA" id="ARBA00022884"/>
    </source>
</evidence>
<dbReference type="PANTHER" id="PTHR22807">
    <property type="entry name" value="NOP2 YEAST -RELATED NOL1/NOP2/FMU SUN DOMAIN-CONTAINING"/>
    <property type="match status" value="1"/>
</dbReference>
<comment type="similarity">
    <text evidence="2 9">Belongs to the class I-like SAM-binding methyltransferase superfamily. RsmB/NOP family.</text>
</comment>
<dbReference type="CDD" id="cd02440">
    <property type="entry name" value="AdoMet_MTases"/>
    <property type="match status" value="1"/>
</dbReference>
<dbReference type="InterPro" id="IPR054728">
    <property type="entry name" value="RsmB-like_ferredoxin"/>
</dbReference>
<reference evidence="13" key="1">
    <citation type="submission" date="2024-02" db="UniProtKB">
        <authorList>
            <consortium name="WormBaseParasite"/>
        </authorList>
    </citation>
    <scope>IDENTIFICATION</scope>
</reference>
<dbReference type="Gene3D" id="3.30.70.1170">
    <property type="entry name" value="Sun protein, domain 3"/>
    <property type="match status" value="1"/>
</dbReference>
<dbReference type="Pfam" id="PF22458">
    <property type="entry name" value="RsmF-B_ferredox"/>
    <property type="match status" value="1"/>
</dbReference>
<dbReference type="PRINTS" id="PR02012">
    <property type="entry name" value="RCMTNOP2"/>
</dbReference>
<dbReference type="InterPro" id="IPR029063">
    <property type="entry name" value="SAM-dependent_MTases_sf"/>
</dbReference>
<feature type="compositionally biased region" description="Basic residues" evidence="10">
    <location>
        <begin position="56"/>
        <end position="70"/>
    </location>
</feature>
<dbReference type="InterPro" id="IPR001678">
    <property type="entry name" value="MeTrfase_RsmB-F_NOP2_dom"/>
</dbReference>
<feature type="compositionally biased region" description="Basic and acidic residues" evidence="10">
    <location>
        <begin position="613"/>
        <end position="623"/>
    </location>
</feature>
<evidence type="ECO:0000256" key="5">
    <source>
        <dbReference type="ARBA" id="ARBA00022679"/>
    </source>
</evidence>
<dbReference type="Pfam" id="PF01189">
    <property type="entry name" value="Methyltr_RsmB-F"/>
    <property type="match status" value="1"/>
</dbReference>
<feature type="binding site" evidence="9">
    <location>
        <position position="375"/>
    </location>
    <ligand>
        <name>S-adenosyl-L-methionine</name>
        <dbReference type="ChEBI" id="CHEBI:59789"/>
    </ligand>
</feature>
<dbReference type="PROSITE" id="PS51686">
    <property type="entry name" value="SAM_MT_RSMB_NOP"/>
    <property type="match status" value="1"/>
</dbReference>
<dbReference type="InterPro" id="IPR011023">
    <property type="entry name" value="Nop2p"/>
</dbReference>
<feature type="binding site" evidence="9">
    <location>
        <position position="402"/>
    </location>
    <ligand>
        <name>S-adenosyl-L-methionine</name>
        <dbReference type="ChEBI" id="CHEBI:59789"/>
    </ligand>
</feature>
<feature type="domain" description="SAM-dependent MTase RsmB/NOP-type" evidence="11">
    <location>
        <begin position="259"/>
        <end position="547"/>
    </location>
</feature>
<evidence type="ECO:0000256" key="10">
    <source>
        <dbReference type="SAM" id="MobiDB-lite"/>
    </source>
</evidence>
<keyword evidence="12" id="KW-1185">Reference proteome</keyword>
<dbReference type="Gene3D" id="3.40.50.150">
    <property type="entry name" value="Vaccinia Virus protein VP39"/>
    <property type="match status" value="1"/>
</dbReference>
<feature type="region of interest" description="Disordered" evidence="10">
    <location>
        <begin position="553"/>
        <end position="660"/>
    </location>
</feature>
<feature type="compositionally biased region" description="Acidic residues" evidence="10">
    <location>
        <begin position="130"/>
        <end position="158"/>
    </location>
</feature>
<dbReference type="GO" id="GO:0070475">
    <property type="term" value="P:rRNA base methylation"/>
    <property type="evidence" value="ECO:0007669"/>
    <property type="project" value="TreeGrafter"/>
</dbReference>
<feature type="binding site" evidence="9">
    <location>
        <begin position="351"/>
        <end position="357"/>
    </location>
    <ligand>
        <name>S-adenosyl-L-methionine</name>
        <dbReference type="ChEBI" id="CHEBI:59789"/>
    </ligand>
</feature>
<dbReference type="SUPFAM" id="SSF53335">
    <property type="entry name" value="S-adenosyl-L-methionine-dependent methyltransferases"/>
    <property type="match status" value="1"/>
</dbReference>